<sequence>MKRFIRLAGMPLFGLLLFTGVASPGLAEEPFSSEQVNLMASACANCHGTDGRLVGSVPTLAGRPAAVLEARLLAFKHNETTDATIMDRIAKGFTDEELAALAGHFAAIDPDEDDAPESEQEPQQ</sequence>
<dbReference type="InterPro" id="IPR050597">
    <property type="entry name" value="Cytochrome_c_Oxidase_Subunit"/>
</dbReference>
<keyword evidence="4" id="KW-0249">Electron transport</keyword>
<organism evidence="9 10">
    <name type="scientific">Billgrantia tianxiuensis</name>
    <dbReference type="NCBI Taxonomy" id="2497861"/>
    <lineage>
        <taxon>Bacteria</taxon>
        <taxon>Pseudomonadati</taxon>
        <taxon>Pseudomonadota</taxon>
        <taxon>Gammaproteobacteria</taxon>
        <taxon>Oceanospirillales</taxon>
        <taxon>Halomonadaceae</taxon>
        <taxon>Billgrantia</taxon>
    </lineage>
</organism>
<dbReference type="Gene3D" id="1.10.760.10">
    <property type="entry name" value="Cytochrome c-like domain"/>
    <property type="match status" value="1"/>
</dbReference>
<evidence type="ECO:0000313" key="10">
    <source>
        <dbReference type="Proteomes" id="UP000464013"/>
    </source>
</evidence>
<dbReference type="GO" id="GO:0046872">
    <property type="term" value="F:metal ion binding"/>
    <property type="evidence" value="ECO:0007669"/>
    <property type="project" value="UniProtKB-KW"/>
</dbReference>
<dbReference type="GO" id="GO:0020037">
    <property type="term" value="F:heme binding"/>
    <property type="evidence" value="ECO:0007669"/>
    <property type="project" value="InterPro"/>
</dbReference>
<dbReference type="KEGG" id="htx:EKK97_18185"/>
<dbReference type="Pfam" id="PF00034">
    <property type="entry name" value="Cytochrom_C"/>
    <property type="match status" value="1"/>
</dbReference>
<evidence type="ECO:0000256" key="2">
    <source>
        <dbReference type="ARBA" id="ARBA00022617"/>
    </source>
</evidence>
<name>A0A6I6SPH2_9GAMM</name>
<dbReference type="RefSeq" id="WP_159554049.1">
    <property type="nucleotide sequence ID" value="NZ_CP035042.1"/>
</dbReference>
<evidence type="ECO:0000256" key="3">
    <source>
        <dbReference type="ARBA" id="ARBA00022723"/>
    </source>
</evidence>
<keyword evidence="3 6" id="KW-0479">Metal-binding</keyword>
<feature type="chain" id="PRO_5026220503" evidence="7">
    <location>
        <begin position="28"/>
        <end position="124"/>
    </location>
</feature>
<dbReference type="EMBL" id="CP035042">
    <property type="protein sequence ID" value="QHC51121.1"/>
    <property type="molecule type" value="Genomic_DNA"/>
</dbReference>
<reference evidence="9 10" key="1">
    <citation type="submission" date="2019-01" db="EMBL/GenBank/DDBJ databases">
        <title>Complete genome of a denitifying bacterium Halomons sp. BC-M4-5.</title>
        <authorList>
            <person name="Wang L."/>
            <person name="Shao Z."/>
        </authorList>
    </citation>
    <scope>NUCLEOTIDE SEQUENCE [LARGE SCALE GENOMIC DNA]</scope>
    <source>
        <strain evidence="9 10">BC-M4-5</strain>
    </source>
</reference>
<dbReference type="InterPro" id="IPR009056">
    <property type="entry name" value="Cyt_c-like_dom"/>
</dbReference>
<keyword evidence="5 6" id="KW-0408">Iron</keyword>
<gene>
    <name evidence="9" type="ORF">EKK97_18185</name>
</gene>
<dbReference type="AlphaFoldDB" id="A0A6I6SPH2"/>
<keyword evidence="10" id="KW-1185">Reference proteome</keyword>
<evidence type="ECO:0000259" key="8">
    <source>
        <dbReference type="PROSITE" id="PS51007"/>
    </source>
</evidence>
<dbReference type="PANTHER" id="PTHR33751:SF9">
    <property type="entry name" value="CYTOCHROME C4"/>
    <property type="match status" value="1"/>
</dbReference>
<dbReference type="PROSITE" id="PS51007">
    <property type="entry name" value="CYTC"/>
    <property type="match status" value="1"/>
</dbReference>
<evidence type="ECO:0000256" key="5">
    <source>
        <dbReference type="ARBA" id="ARBA00023004"/>
    </source>
</evidence>
<keyword evidence="1" id="KW-0813">Transport</keyword>
<dbReference type="PANTHER" id="PTHR33751">
    <property type="entry name" value="CBB3-TYPE CYTOCHROME C OXIDASE SUBUNIT FIXP"/>
    <property type="match status" value="1"/>
</dbReference>
<feature type="domain" description="Cytochrome c" evidence="8">
    <location>
        <begin position="9"/>
        <end position="109"/>
    </location>
</feature>
<proteinExistence type="predicted"/>
<keyword evidence="2 6" id="KW-0349">Heme</keyword>
<dbReference type="GO" id="GO:0009055">
    <property type="term" value="F:electron transfer activity"/>
    <property type="evidence" value="ECO:0007669"/>
    <property type="project" value="InterPro"/>
</dbReference>
<evidence type="ECO:0000256" key="4">
    <source>
        <dbReference type="ARBA" id="ARBA00022982"/>
    </source>
</evidence>
<evidence type="ECO:0000256" key="6">
    <source>
        <dbReference type="PROSITE-ProRule" id="PRU00433"/>
    </source>
</evidence>
<dbReference type="OrthoDB" id="188778at2"/>
<dbReference type="SUPFAM" id="SSF46626">
    <property type="entry name" value="Cytochrome c"/>
    <property type="match status" value="1"/>
</dbReference>
<feature type="signal peptide" evidence="7">
    <location>
        <begin position="1"/>
        <end position="27"/>
    </location>
</feature>
<protein>
    <submittedName>
        <fullName evidence="9">C-type cytochrome</fullName>
    </submittedName>
</protein>
<dbReference type="InterPro" id="IPR036909">
    <property type="entry name" value="Cyt_c-like_dom_sf"/>
</dbReference>
<accession>A0A6I6SPH2</accession>
<keyword evidence="7" id="KW-0732">Signal</keyword>
<evidence type="ECO:0000256" key="7">
    <source>
        <dbReference type="SAM" id="SignalP"/>
    </source>
</evidence>
<evidence type="ECO:0000313" key="9">
    <source>
        <dbReference type="EMBL" id="QHC51121.1"/>
    </source>
</evidence>
<dbReference type="Proteomes" id="UP000464013">
    <property type="component" value="Chromosome"/>
</dbReference>
<evidence type="ECO:0000256" key="1">
    <source>
        <dbReference type="ARBA" id="ARBA00022448"/>
    </source>
</evidence>